<feature type="region of interest" description="Disordered" evidence="1">
    <location>
        <begin position="63"/>
        <end position="82"/>
    </location>
</feature>
<dbReference type="EMBL" id="AGNL01012978">
    <property type="protein sequence ID" value="EJK67515.1"/>
    <property type="molecule type" value="Genomic_DNA"/>
</dbReference>
<sequence length="82" mass="8146">PPSSSDDGGAARDAFMAWFVGGGGTLHPVLVGDGVSANVTADAAPGMGGARRVPSRAVRFAVRRGRGRGGREGPGGRAEEDA</sequence>
<protein>
    <submittedName>
        <fullName evidence="2">Uncharacterized protein</fullName>
    </submittedName>
</protein>
<dbReference type="AlphaFoldDB" id="K0SQ79"/>
<accession>K0SQ79</accession>
<keyword evidence="3" id="KW-1185">Reference proteome</keyword>
<dbReference type="Proteomes" id="UP000266841">
    <property type="component" value="Unassembled WGS sequence"/>
</dbReference>
<evidence type="ECO:0000313" key="3">
    <source>
        <dbReference type="Proteomes" id="UP000266841"/>
    </source>
</evidence>
<evidence type="ECO:0000256" key="1">
    <source>
        <dbReference type="SAM" id="MobiDB-lite"/>
    </source>
</evidence>
<reference evidence="2 3" key="1">
    <citation type="journal article" date="2012" name="Genome Biol.">
        <title>Genome and low-iron response of an oceanic diatom adapted to chronic iron limitation.</title>
        <authorList>
            <person name="Lommer M."/>
            <person name="Specht M."/>
            <person name="Roy A.S."/>
            <person name="Kraemer L."/>
            <person name="Andreson R."/>
            <person name="Gutowska M.A."/>
            <person name="Wolf J."/>
            <person name="Bergner S.V."/>
            <person name="Schilhabel M.B."/>
            <person name="Klostermeier U.C."/>
            <person name="Beiko R.G."/>
            <person name="Rosenstiel P."/>
            <person name="Hippler M."/>
            <person name="Laroche J."/>
        </authorList>
    </citation>
    <scope>NUCLEOTIDE SEQUENCE [LARGE SCALE GENOMIC DNA]</scope>
    <source>
        <strain evidence="2 3">CCMP1005</strain>
    </source>
</reference>
<feature type="non-terminal residue" evidence="2">
    <location>
        <position position="1"/>
    </location>
</feature>
<gene>
    <name evidence="2" type="ORF">THAOC_11436</name>
</gene>
<name>K0SQ79_THAOC</name>
<comment type="caution">
    <text evidence="2">The sequence shown here is derived from an EMBL/GenBank/DDBJ whole genome shotgun (WGS) entry which is preliminary data.</text>
</comment>
<evidence type="ECO:0000313" key="2">
    <source>
        <dbReference type="EMBL" id="EJK67515.1"/>
    </source>
</evidence>
<proteinExistence type="predicted"/>
<organism evidence="2 3">
    <name type="scientific">Thalassiosira oceanica</name>
    <name type="common">Marine diatom</name>
    <dbReference type="NCBI Taxonomy" id="159749"/>
    <lineage>
        <taxon>Eukaryota</taxon>
        <taxon>Sar</taxon>
        <taxon>Stramenopiles</taxon>
        <taxon>Ochrophyta</taxon>
        <taxon>Bacillariophyta</taxon>
        <taxon>Coscinodiscophyceae</taxon>
        <taxon>Thalassiosirophycidae</taxon>
        <taxon>Thalassiosirales</taxon>
        <taxon>Thalassiosiraceae</taxon>
        <taxon>Thalassiosira</taxon>
    </lineage>
</organism>